<dbReference type="KEGG" id="srd:SD10_14890"/>
<keyword evidence="1" id="KW-0472">Membrane</keyword>
<evidence type="ECO:0000313" key="4">
    <source>
        <dbReference type="Proteomes" id="UP000033054"/>
    </source>
</evidence>
<keyword evidence="1" id="KW-1133">Transmembrane helix</keyword>
<name>A0A0E3ZX42_9BACT</name>
<keyword evidence="1" id="KW-0812">Transmembrane</keyword>
<evidence type="ECO:0000256" key="1">
    <source>
        <dbReference type="SAM" id="Phobius"/>
    </source>
</evidence>
<evidence type="ECO:0000313" key="3">
    <source>
        <dbReference type="EMBL" id="AKD55999.1"/>
    </source>
</evidence>
<evidence type="ECO:0000259" key="2">
    <source>
        <dbReference type="Pfam" id="PF13239"/>
    </source>
</evidence>
<feature type="transmembrane region" description="Helical" evidence="1">
    <location>
        <begin position="26"/>
        <end position="49"/>
    </location>
</feature>
<feature type="transmembrane region" description="Helical" evidence="1">
    <location>
        <begin position="61"/>
        <end position="81"/>
    </location>
</feature>
<protein>
    <recommendedName>
        <fullName evidence="2">2TM domain-containing protein</fullName>
    </recommendedName>
</protein>
<dbReference type="Proteomes" id="UP000033054">
    <property type="component" value="Chromosome"/>
</dbReference>
<dbReference type="HOGENOM" id="CLU_173284_1_1_10"/>
<sequence length="99" mass="11518">METIHNTPQRDPYLWKQAKARVGFRIHLRTFLIINSGLWLIWAFTAFAVQSDGHSGTVFPWPIFPMIGWGIGLVSHYLTVFHSSEQNMIEKEYQKLVSQ</sequence>
<keyword evidence="4" id="KW-1185">Reference proteome</keyword>
<dbReference type="InterPro" id="IPR025698">
    <property type="entry name" value="2TM_dom"/>
</dbReference>
<dbReference type="PATRIC" id="fig|1379870.5.peg.3237"/>
<dbReference type="RefSeq" id="WP_046574703.1">
    <property type="nucleotide sequence ID" value="NZ_CP010429.1"/>
</dbReference>
<proteinExistence type="predicted"/>
<accession>A0A0E3ZX42</accession>
<organism evidence="3 4">
    <name type="scientific">Spirosoma radiotolerans</name>
    <dbReference type="NCBI Taxonomy" id="1379870"/>
    <lineage>
        <taxon>Bacteria</taxon>
        <taxon>Pseudomonadati</taxon>
        <taxon>Bacteroidota</taxon>
        <taxon>Cytophagia</taxon>
        <taxon>Cytophagales</taxon>
        <taxon>Cytophagaceae</taxon>
        <taxon>Spirosoma</taxon>
    </lineage>
</organism>
<feature type="domain" description="2TM" evidence="2">
    <location>
        <begin position="16"/>
        <end position="93"/>
    </location>
</feature>
<dbReference type="STRING" id="1379870.SD10_14890"/>
<dbReference type="EMBL" id="CP010429">
    <property type="protein sequence ID" value="AKD55999.1"/>
    <property type="molecule type" value="Genomic_DNA"/>
</dbReference>
<dbReference type="AlphaFoldDB" id="A0A0E3ZX42"/>
<reference evidence="3 4" key="1">
    <citation type="journal article" date="2014" name="Curr. Microbiol.">
        <title>Spirosoma radiotolerans sp. nov., a gamma-radiation-resistant bacterium isolated from gamma ray-irradiated soil.</title>
        <authorList>
            <person name="Lee J.J."/>
            <person name="Srinivasan S."/>
            <person name="Lim S."/>
            <person name="Joe M."/>
            <person name="Im S."/>
            <person name="Bae S.I."/>
            <person name="Park K.R."/>
            <person name="Han J.H."/>
            <person name="Park S.H."/>
            <person name="Joo B.M."/>
            <person name="Park S.J."/>
            <person name="Kim M.K."/>
        </authorList>
    </citation>
    <scope>NUCLEOTIDE SEQUENCE [LARGE SCALE GENOMIC DNA]</scope>
    <source>
        <strain evidence="3 4">DG5A</strain>
    </source>
</reference>
<dbReference type="OrthoDB" id="8965954at2"/>
<dbReference type="Pfam" id="PF13239">
    <property type="entry name" value="2TM"/>
    <property type="match status" value="1"/>
</dbReference>
<gene>
    <name evidence="3" type="ORF">SD10_14890</name>
</gene>